<dbReference type="InterPro" id="IPR027417">
    <property type="entry name" value="P-loop_NTPase"/>
</dbReference>
<dbReference type="InterPro" id="IPR003439">
    <property type="entry name" value="ABC_transporter-like_ATP-bd"/>
</dbReference>
<name>A9KPV9_LACP7</name>
<dbReference type="PANTHER" id="PTHR42781:SF4">
    <property type="entry name" value="SPERMIDINE_PUTRESCINE IMPORT ATP-BINDING PROTEIN POTA"/>
    <property type="match status" value="1"/>
</dbReference>
<keyword evidence="6" id="KW-1185">Reference proteome</keyword>
<feature type="domain" description="ABC transporter" evidence="4">
    <location>
        <begin position="5"/>
        <end position="232"/>
    </location>
</feature>
<reference evidence="6" key="1">
    <citation type="submission" date="2007-11" db="EMBL/GenBank/DDBJ databases">
        <title>Complete genome sequence of Clostridium phytofermentans ISDg.</title>
        <authorList>
            <person name="Leschine S.B."/>
            <person name="Warnick T.A."/>
            <person name="Blanchard J.L."/>
            <person name="Schnell D.J."/>
            <person name="Petit E.L."/>
            <person name="LaTouf W.G."/>
            <person name="Copeland A."/>
            <person name="Lucas S."/>
            <person name="Lapidus A."/>
            <person name="Barry K."/>
            <person name="Glavina del Rio T."/>
            <person name="Dalin E."/>
            <person name="Tice H."/>
            <person name="Pitluck S."/>
            <person name="Kiss H."/>
            <person name="Brettin T."/>
            <person name="Bruce D."/>
            <person name="Detter J.C."/>
            <person name="Han C."/>
            <person name="Kuske C."/>
            <person name="Schmutz J."/>
            <person name="Larimer F."/>
            <person name="Land M."/>
            <person name="Hauser L."/>
            <person name="Kyrpides N."/>
            <person name="Kim E.A."/>
            <person name="Richardson P."/>
        </authorList>
    </citation>
    <scope>NUCLEOTIDE SEQUENCE [LARGE SCALE GENOMIC DNA]</scope>
    <source>
        <strain evidence="6">ATCC 700394 / DSM 18823 / ISDg</strain>
    </source>
</reference>
<dbReference type="InterPro" id="IPR017871">
    <property type="entry name" value="ABC_transporter-like_CS"/>
</dbReference>
<gene>
    <name evidence="5" type="ordered locus">Cphy_1484</name>
</gene>
<dbReference type="GO" id="GO:0016887">
    <property type="term" value="F:ATP hydrolysis activity"/>
    <property type="evidence" value="ECO:0007669"/>
    <property type="project" value="InterPro"/>
</dbReference>
<dbReference type="InterPro" id="IPR003593">
    <property type="entry name" value="AAA+_ATPase"/>
</dbReference>
<keyword evidence="1" id="KW-0813">Transport</keyword>
<dbReference type="KEGG" id="cpy:Cphy_1484"/>
<dbReference type="STRING" id="357809.Cphy_1484"/>
<evidence type="ECO:0000256" key="3">
    <source>
        <dbReference type="ARBA" id="ARBA00022840"/>
    </source>
</evidence>
<keyword evidence="2" id="KW-0547">Nucleotide-binding</keyword>
<dbReference type="GO" id="GO:0005524">
    <property type="term" value="F:ATP binding"/>
    <property type="evidence" value="ECO:0007669"/>
    <property type="project" value="UniProtKB-KW"/>
</dbReference>
<dbReference type="PANTHER" id="PTHR42781">
    <property type="entry name" value="SPERMIDINE/PUTRESCINE IMPORT ATP-BINDING PROTEIN POTA"/>
    <property type="match status" value="1"/>
</dbReference>
<evidence type="ECO:0000313" key="6">
    <source>
        <dbReference type="Proteomes" id="UP000000370"/>
    </source>
</evidence>
<dbReference type="OrthoDB" id="9802264at2"/>
<dbReference type="Pfam" id="PF00005">
    <property type="entry name" value="ABC_tran"/>
    <property type="match status" value="1"/>
</dbReference>
<dbReference type="Gene3D" id="3.40.50.300">
    <property type="entry name" value="P-loop containing nucleotide triphosphate hydrolases"/>
    <property type="match status" value="1"/>
</dbReference>
<sequence length="391" mass="44464">MSLIVHIEKKLKNFTLKVDFESRESCLGILGASGCGKSMTLKCIAGIVTPEKGYIELNGKVLFDSEKKINLAPQQRKVGYLFQNYALFPNMTVYENIGVGIKASKRDKDSIIKKMIESFKLTGLEDQYPSKLSGGQQQRVALARMLAYEPDVLLFDEPFSAMDSYLKEELQIQLQDLLNEYHGDSVMVTHSRDEVYRFCRDIIVLDSGKILEVGETKKIFANPRKVQSARLTGCKNISRVVRISENQVEALDWGCKLTVKSPVPEKIAYIGIRAHSFKECFDPKDKRNLLSCTVYKIAEAPFEWNVLVQIEDNTKDTKKDMKKDTKMDTKTISRIKSADKICVEEKNLFKLTNQKDSVILWKISKSQLSSSFRENAPIYLTVSPEDILLLE</sequence>
<protein>
    <submittedName>
        <fullName evidence="5">ABC transporter related</fullName>
    </submittedName>
</protein>
<dbReference type="SUPFAM" id="SSF52540">
    <property type="entry name" value="P-loop containing nucleoside triphosphate hydrolases"/>
    <property type="match status" value="1"/>
</dbReference>
<accession>A9KPV9</accession>
<evidence type="ECO:0000256" key="2">
    <source>
        <dbReference type="ARBA" id="ARBA00022741"/>
    </source>
</evidence>
<dbReference type="Proteomes" id="UP000000370">
    <property type="component" value="Chromosome"/>
</dbReference>
<dbReference type="AlphaFoldDB" id="A9KPV9"/>
<dbReference type="PROSITE" id="PS00211">
    <property type="entry name" value="ABC_TRANSPORTER_1"/>
    <property type="match status" value="1"/>
</dbReference>
<dbReference type="eggNOG" id="COG3842">
    <property type="taxonomic scope" value="Bacteria"/>
</dbReference>
<dbReference type="SMART" id="SM00382">
    <property type="entry name" value="AAA"/>
    <property type="match status" value="1"/>
</dbReference>
<organism evidence="5 6">
    <name type="scientific">Lachnoclostridium phytofermentans (strain ATCC 700394 / DSM 18823 / ISDg)</name>
    <name type="common">Clostridium phytofermentans</name>
    <dbReference type="NCBI Taxonomy" id="357809"/>
    <lineage>
        <taxon>Bacteria</taxon>
        <taxon>Bacillati</taxon>
        <taxon>Bacillota</taxon>
        <taxon>Clostridia</taxon>
        <taxon>Lachnospirales</taxon>
        <taxon>Lachnospiraceae</taxon>
    </lineage>
</organism>
<dbReference type="EMBL" id="CP000885">
    <property type="protein sequence ID" value="ABX41858.1"/>
    <property type="molecule type" value="Genomic_DNA"/>
</dbReference>
<evidence type="ECO:0000313" key="5">
    <source>
        <dbReference type="EMBL" id="ABX41858.1"/>
    </source>
</evidence>
<evidence type="ECO:0000256" key="1">
    <source>
        <dbReference type="ARBA" id="ARBA00022448"/>
    </source>
</evidence>
<keyword evidence="3" id="KW-0067">ATP-binding</keyword>
<proteinExistence type="predicted"/>
<evidence type="ECO:0000259" key="4">
    <source>
        <dbReference type="PROSITE" id="PS50893"/>
    </source>
</evidence>
<dbReference type="HOGENOM" id="CLU_000604_1_1_9"/>
<dbReference type="InterPro" id="IPR050093">
    <property type="entry name" value="ABC_SmlMolc_Importer"/>
</dbReference>
<dbReference type="RefSeq" id="WP_012199512.1">
    <property type="nucleotide sequence ID" value="NC_010001.1"/>
</dbReference>
<dbReference type="PROSITE" id="PS50893">
    <property type="entry name" value="ABC_TRANSPORTER_2"/>
    <property type="match status" value="1"/>
</dbReference>